<dbReference type="Proteomes" id="UP001480595">
    <property type="component" value="Unassembled WGS sequence"/>
</dbReference>
<dbReference type="RefSeq" id="XP_066716712.1">
    <property type="nucleotide sequence ID" value="XM_066857443.1"/>
</dbReference>
<evidence type="ECO:0000313" key="4">
    <source>
        <dbReference type="Proteomes" id="UP001480595"/>
    </source>
</evidence>
<organism evidence="3 4">
    <name type="scientific">Apiospora phragmitis</name>
    <dbReference type="NCBI Taxonomy" id="2905665"/>
    <lineage>
        <taxon>Eukaryota</taxon>
        <taxon>Fungi</taxon>
        <taxon>Dikarya</taxon>
        <taxon>Ascomycota</taxon>
        <taxon>Pezizomycotina</taxon>
        <taxon>Sordariomycetes</taxon>
        <taxon>Xylariomycetidae</taxon>
        <taxon>Amphisphaeriales</taxon>
        <taxon>Apiosporaceae</taxon>
        <taxon>Apiospora</taxon>
    </lineage>
</organism>
<proteinExistence type="predicted"/>
<keyword evidence="4" id="KW-1185">Reference proteome</keyword>
<evidence type="ECO:0000256" key="2">
    <source>
        <dbReference type="ARBA" id="ARBA00048655"/>
    </source>
</evidence>
<dbReference type="EMBL" id="JAQQWL010000006">
    <property type="protein sequence ID" value="KAK8069418.1"/>
    <property type="molecule type" value="Genomic_DNA"/>
</dbReference>
<comment type="caution">
    <text evidence="3">The sequence shown here is derived from an EMBL/GenBank/DDBJ whole genome shotgun (WGS) entry which is preliminary data.</text>
</comment>
<dbReference type="PANTHER" id="PTHR12149:SF8">
    <property type="entry name" value="PROTEIN-RIBULOSAMINE 3-KINASE"/>
    <property type="match status" value="1"/>
</dbReference>
<protein>
    <recommendedName>
        <fullName evidence="1">protein-ribulosamine 3-kinase</fullName>
        <ecNumber evidence="1">2.7.1.172</ecNumber>
    </recommendedName>
</protein>
<dbReference type="PANTHER" id="PTHR12149">
    <property type="entry name" value="FRUCTOSAMINE 3 KINASE-RELATED PROTEIN"/>
    <property type="match status" value="1"/>
</dbReference>
<accession>A0ABR1VDX1</accession>
<comment type="catalytic activity">
    <reaction evidence="2">
        <text>N(6)-D-ribulosyl-L-lysyl-[protein] + ATP = N(6)-(3-O-phospho-D-ribulosyl)-L-lysyl-[protein] + ADP + H(+)</text>
        <dbReference type="Rhea" id="RHEA:48432"/>
        <dbReference type="Rhea" id="RHEA-COMP:12103"/>
        <dbReference type="Rhea" id="RHEA-COMP:12104"/>
        <dbReference type="ChEBI" id="CHEBI:15378"/>
        <dbReference type="ChEBI" id="CHEBI:30616"/>
        <dbReference type="ChEBI" id="CHEBI:90418"/>
        <dbReference type="ChEBI" id="CHEBI:90420"/>
        <dbReference type="ChEBI" id="CHEBI:456216"/>
        <dbReference type="EC" id="2.7.1.172"/>
    </reaction>
    <physiologicalReaction direction="left-to-right" evidence="2">
        <dbReference type="Rhea" id="RHEA:48433"/>
    </physiologicalReaction>
</comment>
<dbReference type="SUPFAM" id="SSF56112">
    <property type="entry name" value="Protein kinase-like (PK-like)"/>
    <property type="match status" value="1"/>
</dbReference>
<evidence type="ECO:0000313" key="3">
    <source>
        <dbReference type="EMBL" id="KAK8069418.1"/>
    </source>
</evidence>
<dbReference type="InterPro" id="IPR011009">
    <property type="entry name" value="Kinase-like_dom_sf"/>
</dbReference>
<evidence type="ECO:0000256" key="1">
    <source>
        <dbReference type="ARBA" id="ARBA00011961"/>
    </source>
</evidence>
<reference evidence="3 4" key="1">
    <citation type="submission" date="2023-01" db="EMBL/GenBank/DDBJ databases">
        <title>Analysis of 21 Apiospora genomes using comparative genomics revels a genus with tremendous synthesis potential of carbohydrate active enzymes and secondary metabolites.</title>
        <authorList>
            <person name="Sorensen T."/>
        </authorList>
    </citation>
    <scope>NUCLEOTIDE SEQUENCE [LARGE SCALE GENOMIC DNA]</scope>
    <source>
        <strain evidence="3 4">CBS 135458</strain>
    </source>
</reference>
<name>A0ABR1VDX1_9PEZI</name>
<gene>
    <name evidence="3" type="ORF">PG994_006034</name>
</gene>
<dbReference type="Gene3D" id="3.90.1200.10">
    <property type="match status" value="1"/>
</dbReference>
<sequence>MSISTQLQLELKEQLGALTDSLGGSLPIDEAVLDALPEGTRSASAHKYGDSTWSFTAKINVLDAEDRPTAFFLESKSTQPTKSRPYVAGEQGGAQLKGEYTGMAALHQAAPDLVPRPIAWEKAKTIVAPPRFFILVEFKEFAPGFPDPVKLGARLAAMHRNTESPYAGFGFHIQTYDGARIQDVTPQEKWTPFFSRLLAEAYRQDVEANGVWPELEVVYNRVQSRLIPRLIGALEEDGRSVTPVLIHGDLWDGNIGNDAETGNPWIFDCATYYAHNEMELGIWRAERHQLKAKTYRLEYLKHYEASEPQDEWEDRILLYSAKTNFMFSVCFPGGAPSRKVVFNDMLYLIQKYVPWEEDSEVQSQLSQL</sequence>
<dbReference type="EC" id="2.7.1.172" evidence="1"/>
<dbReference type="GeneID" id="92090506"/>
<dbReference type="Pfam" id="PF03881">
    <property type="entry name" value="Fructosamin_kin"/>
    <property type="match status" value="1"/>
</dbReference>
<dbReference type="InterPro" id="IPR016477">
    <property type="entry name" value="Fructo-/Ketosamine-3-kinase"/>
</dbReference>